<comment type="similarity">
    <text evidence="3">Belongs to the CotF family.</text>
</comment>
<dbReference type="InterPro" id="IPR012347">
    <property type="entry name" value="Ferritin-like"/>
</dbReference>
<proteinExistence type="inferred from homology"/>
<comment type="subcellular location">
    <subcellularLocation>
        <location evidence="2">Spore coat</location>
    </subcellularLocation>
</comment>
<dbReference type="PANTHER" id="PTHR39183">
    <property type="entry name" value="SPORE COAT PROTEIN F-LIKE PROTEIN YHCQ"/>
    <property type="match status" value="1"/>
</dbReference>
<dbReference type="GO" id="GO:0030435">
    <property type="term" value="P:sporulation resulting in formation of a cellular spore"/>
    <property type="evidence" value="ECO:0007669"/>
    <property type="project" value="UniProtKB-KW"/>
</dbReference>
<dbReference type="Pfam" id="PF07875">
    <property type="entry name" value="Coat_F"/>
    <property type="match status" value="1"/>
</dbReference>
<dbReference type="InterPro" id="IPR012851">
    <property type="entry name" value="Spore_coat_CotF-like"/>
</dbReference>
<protein>
    <submittedName>
        <fullName evidence="4">Spore coat protein</fullName>
    </submittedName>
</protein>
<dbReference type="OrthoDB" id="2577233at2"/>
<keyword evidence="5" id="KW-1185">Reference proteome</keyword>
<evidence type="ECO:0000256" key="1">
    <source>
        <dbReference type="ARBA" id="ARBA00022969"/>
    </source>
</evidence>
<keyword evidence="4" id="KW-0167">Capsid protein</keyword>
<organism evidence="4 5">
    <name type="scientific">Thermoactinomyces daqus</name>
    <dbReference type="NCBI Taxonomy" id="1329516"/>
    <lineage>
        <taxon>Bacteria</taxon>
        <taxon>Bacillati</taxon>
        <taxon>Bacillota</taxon>
        <taxon>Bacilli</taxon>
        <taxon>Bacillales</taxon>
        <taxon>Thermoactinomycetaceae</taxon>
        <taxon>Thermoactinomyces</taxon>
    </lineage>
</organism>
<dbReference type="PANTHER" id="PTHR39183:SF1">
    <property type="entry name" value="SPORE COAT PROTEIN F-LIKE PROTEIN YHCQ"/>
    <property type="match status" value="1"/>
</dbReference>
<evidence type="ECO:0000313" key="4">
    <source>
        <dbReference type="EMBL" id="MBA4543497.1"/>
    </source>
</evidence>
<evidence type="ECO:0000256" key="3">
    <source>
        <dbReference type="ARBA" id="ARBA00024344"/>
    </source>
</evidence>
<reference evidence="4 5" key="1">
    <citation type="submission" date="2020-07" db="EMBL/GenBank/DDBJ databases">
        <authorList>
            <person name="Feng H."/>
        </authorList>
    </citation>
    <scope>NUCLEOTIDE SEQUENCE [LARGE SCALE GENOMIC DNA]</scope>
    <source>
        <strain evidence="5">s-11</strain>
    </source>
</reference>
<keyword evidence="4" id="KW-0946">Virion</keyword>
<dbReference type="Gene3D" id="1.20.1260.10">
    <property type="match status" value="1"/>
</dbReference>
<gene>
    <name evidence="4" type="ORF">H1164_11380</name>
</gene>
<sequence length="213" mass="23790">MRPNDSKIENTTINPQVSPAMNHGAHEVYDVHEVLSCAVNCMDQYVMMSQHVKDPELRNILDRQYQFMANEYNTLVECFSTGREPAQPTGKYKMQQGNNVTYGLRQSQPKAPMKSPAEINDQRISGQMLSAMKSSAAVKAHAACEVTNPVVRRVLADSIPNCIEMAYELFLWQNKHGYYQVAQLPQADMQQLTHSYAPATATAPLPGQTGTIQ</sequence>
<evidence type="ECO:0000313" key="5">
    <source>
        <dbReference type="Proteomes" id="UP000530514"/>
    </source>
</evidence>
<evidence type="ECO:0000256" key="2">
    <source>
        <dbReference type="ARBA" id="ARBA00024325"/>
    </source>
</evidence>
<accession>A0A7W1XB86</accession>
<comment type="caution">
    <text evidence="4">The sequence shown here is derived from an EMBL/GenBank/DDBJ whole genome shotgun (WGS) entry which is preliminary data.</text>
</comment>
<keyword evidence="1" id="KW-0749">Sporulation</keyword>
<dbReference type="RefSeq" id="WP_052154179.1">
    <property type="nucleotide sequence ID" value="NZ_JACEIP010000016.1"/>
</dbReference>
<dbReference type="AlphaFoldDB" id="A0A7W1XB86"/>
<dbReference type="EMBL" id="JACEIP010000016">
    <property type="protein sequence ID" value="MBA4543497.1"/>
    <property type="molecule type" value="Genomic_DNA"/>
</dbReference>
<name>A0A7W1XB86_9BACL</name>
<dbReference type="Proteomes" id="UP000530514">
    <property type="component" value="Unassembled WGS sequence"/>
</dbReference>